<dbReference type="PROSITE" id="PS50011">
    <property type="entry name" value="PROTEIN_KINASE_DOM"/>
    <property type="match status" value="3"/>
</dbReference>
<evidence type="ECO:0000256" key="12">
    <source>
        <dbReference type="ARBA" id="ARBA00022777"/>
    </source>
</evidence>
<proteinExistence type="predicted"/>
<evidence type="ECO:0000256" key="16">
    <source>
        <dbReference type="ARBA" id="ARBA00023170"/>
    </source>
</evidence>
<evidence type="ECO:0000313" key="21">
    <source>
        <dbReference type="EMBL" id="KAF5784139.1"/>
    </source>
</evidence>
<keyword evidence="12" id="KW-0418">Kinase</keyword>
<keyword evidence="4" id="KW-0723">Serine/threonine-protein kinase</keyword>
<evidence type="ECO:0000256" key="10">
    <source>
        <dbReference type="ARBA" id="ARBA00022737"/>
    </source>
</evidence>
<feature type="domain" description="Protein kinase" evidence="20">
    <location>
        <begin position="32"/>
        <end position="301"/>
    </location>
</feature>
<dbReference type="InterPro" id="IPR025886">
    <property type="entry name" value="PP2-like"/>
</dbReference>
<organism evidence="22 23">
    <name type="scientific">Helianthus annuus</name>
    <name type="common">Common sunflower</name>
    <dbReference type="NCBI Taxonomy" id="4232"/>
    <lineage>
        <taxon>Eukaryota</taxon>
        <taxon>Viridiplantae</taxon>
        <taxon>Streptophyta</taxon>
        <taxon>Embryophyta</taxon>
        <taxon>Tracheophyta</taxon>
        <taxon>Spermatophyta</taxon>
        <taxon>Magnoliopsida</taxon>
        <taxon>eudicotyledons</taxon>
        <taxon>Gunneridae</taxon>
        <taxon>Pentapetalae</taxon>
        <taxon>asterids</taxon>
        <taxon>campanulids</taxon>
        <taxon>Asterales</taxon>
        <taxon>Asteraceae</taxon>
        <taxon>Asteroideae</taxon>
        <taxon>Heliantheae alliance</taxon>
        <taxon>Heliantheae</taxon>
        <taxon>Helianthus</taxon>
    </lineage>
</organism>
<dbReference type="InterPro" id="IPR008271">
    <property type="entry name" value="Ser/Thr_kinase_AS"/>
</dbReference>
<keyword evidence="6" id="KW-0433">Leucine-rich repeat</keyword>
<dbReference type="InterPro" id="IPR001245">
    <property type="entry name" value="Ser-Thr/Tyr_kinase_cat_dom"/>
</dbReference>
<evidence type="ECO:0000256" key="17">
    <source>
        <dbReference type="ARBA" id="ARBA00023180"/>
    </source>
</evidence>
<dbReference type="InParanoid" id="A0A251VJX4"/>
<dbReference type="SMART" id="SM00220">
    <property type="entry name" value="S_TKc"/>
    <property type="match status" value="2"/>
</dbReference>
<protein>
    <recommendedName>
        <fullName evidence="2">non-specific serine/threonine protein kinase</fullName>
        <ecNumber evidence="2">2.7.11.1</ecNumber>
    </recommendedName>
</protein>
<dbReference type="Pfam" id="PF07714">
    <property type="entry name" value="PK_Tyr_Ser-Thr"/>
    <property type="match status" value="3"/>
</dbReference>
<gene>
    <name evidence="22" type="ORF">HannXRQ_Chr01g0001411</name>
    <name evidence="21" type="ORF">HanXRQr2_Chr11g0516051</name>
</gene>
<dbReference type="GO" id="GO:0005886">
    <property type="term" value="C:plasma membrane"/>
    <property type="evidence" value="ECO:0000318"/>
    <property type="project" value="GO_Central"/>
</dbReference>
<dbReference type="SUPFAM" id="SSF56112">
    <property type="entry name" value="Protein kinase-like (PK-like)"/>
    <property type="match status" value="3"/>
</dbReference>
<reference evidence="21 23" key="1">
    <citation type="journal article" date="2017" name="Nature">
        <title>The sunflower genome provides insights into oil metabolism, flowering and Asterid evolution.</title>
        <authorList>
            <person name="Badouin H."/>
            <person name="Gouzy J."/>
            <person name="Grassa C.J."/>
            <person name="Murat F."/>
            <person name="Staton S.E."/>
            <person name="Cottret L."/>
            <person name="Lelandais-Briere C."/>
            <person name="Owens G.L."/>
            <person name="Carrere S."/>
            <person name="Mayjonade B."/>
            <person name="Legrand L."/>
            <person name="Gill N."/>
            <person name="Kane N.C."/>
            <person name="Bowers J.E."/>
            <person name="Hubner S."/>
            <person name="Bellec A."/>
            <person name="Berard A."/>
            <person name="Berges H."/>
            <person name="Blanchet N."/>
            <person name="Boniface M.C."/>
            <person name="Brunel D."/>
            <person name="Catrice O."/>
            <person name="Chaidir N."/>
            <person name="Claudel C."/>
            <person name="Donnadieu C."/>
            <person name="Faraut T."/>
            <person name="Fievet G."/>
            <person name="Helmstetter N."/>
            <person name="King M."/>
            <person name="Knapp S.J."/>
            <person name="Lai Z."/>
            <person name="Le Paslier M.C."/>
            <person name="Lippi Y."/>
            <person name="Lorenzon L."/>
            <person name="Mandel J.R."/>
            <person name="Marage G."/>
            <person name="Marchand G."/>
            <person name="Marquand E."/>
            <person name="Bret-Mestries E."/>
            <person name="Morien E."/>
            <person name="Nambeesan S."/>
            <person name="Nguyen T."/>
            <person name="Pegot-Espagnet P."/>
            <person name="Pouilly N."/>
            <person name="Raftis F."/>
            <person name="Sallet E."/>
            <person name="Schiex T."/>
            <person name="Thomas J."/>
            <person name="Vandecasteele C."/>
            <person name="Vares D."/>
            <person name="Vear F."/>
            <person name="Vautrin S."/>
            <person name="Crespi M."/>
            <person name="Mangin B."/>
            <person name="Burke J.M."/>
            <person name="Salse J."/>
            <person name="Munos S."/>
            <person name="Vincourt P."/>
            <person name="Rieseberg L.H."/>
            <person name="Langlade N.B."/>
        </authorList>
    </citation>
    <scope>NUCLEOTIDE SEQUENCE [LARGE SCALE GENOMIC DNA]</scope>
    <source>
        <strain evidence="23">cv. SF193</strain>
        <tissue evidence="21">Leaves</tissue>
    </source>
</reference>
<evidence type="ECO:0000256" key="18">
    <source>
        <dbReference type="ARBA" id="ARBA00047899"/>
    </source>
</evidence>
<keyword evidence="7 21" id="KW-0808">Transferase</keyword>
<dbReference type="GO" id="GO:0004672">
    <property type="term" value="F:protein kinase activity"/>
    <property type="evidence" value="ECO:0000318"/>
    <property type="project" value="GO_Central"/>
</dbReference>
<comment type="catalytic activity">
    <reaction evidence="19">
        <text>L-seryl-[protein] + ATP = O-phospho-L-seryl-[protein] + ADP + H(+)</text>
        <dbReference type="Rhea" id="RHEA:17989"/>
        <dbReference type="Rhea" id="RHEA-COMP:9863"/>
        <dbReference type="Rhea" id="RHEA-COMP:11604"/>
        <dbReference type="ChEBI" id="CHEBI:15378"/>
        <dbReference type="ChEBI" id="CHEBI:29999"/>
        <dbReference type="ChEBI" id="CHEBI:30616"/>
        <dbReference type="ChEBI" id="CHEBI:83421"/>
        <dbReference type="ChEBI" id="CHEBI:456216"/>
        <dbReference type="EC" id="2.7.11.1"/>
    </reaction>
</comment>
<keyword evidence="15" id="KW-0472">Membrane</keyword>
<sequence length="1402" mass="162290">MSSSSTQEMAYHEYIRSLKIPREEIELATNNFSDDNFLTQGTTYTVYKGQLLLQQGDSINIVARKCPQSVILVTEVEVLKDLKHKHIVSIYKLSGTEDEGIIINKYEANESLDKHLSSPTLTWMRRLHICVGVAHALSYLHYDAAENHYVIHGNIRSSKILLDHNWEPKLHGFKFAVKARKHHLHLTGKYNGSLHYMDPAYEDTRGLNHKSDVFSFGVLLFEVLFGREASIPNDDNWYFARMARAHYEERKLDDLIDPVLRKQMNLQSLNMFAEIAYCCIKEKRSQRPDMKTIRTRLERALELQGKYEQSTVAAVEGTTSNHFKGKSLDHLRLRLTDIELATDKFSETCCIGSGGYGMVYKAELDHFDGMNSLKIEEKNKGEFRKKHSCVAIKRLHNRVDAQGEQGFVSEIETLSNCKHPNIVSLLGFCDEGRELILVYEYVAKGSLDDYLGNMDGLNNLLWAQRLQICLDIAHGLNYLHTHIEGKPMIIHRDIKSANILLDDNWVAKIADFGLSKLQRATQQGTTLITNNIAGTEVYLDPEYKNTGKLKKESDIYSFGVVLFEVLCGRLAYDEIYGGRGLPSVARQRFNDGTFKEMVDPKLMEADEIISMLKGGVNQDSLETFSKIAHQCLAETQSGRPTMEVIIKELEKALNFQKNKDNLHISLKAIKLGTQNFSDCNCIGEGRFWKLYEGEVDHAFACTRVVVKRWDEKYHQGYIQFLKEFETLLKCKHENIIGLVGYCNEMKEKIIVYEHACNGSLAKHLDNPTLTWMKRLKICIDAATGLKFLHEGGVDQQQDLMVHRDIRSGSILLDADWNAKISNLEFSTKVFERAQHLDDNACFSLGYIDPEYEPHDFLTQPSDIYSLGVILCEMLCGRLAWAEGCKHHSQSLGPLFVKHYNEKGDLDEMIFEGIKEQITPQSLTTLQMIAIQCLQVDGFKRPTIDQIIIQLQKALEFQEDYEIWEPKLPIDYKEIIQVSKNPQIYKQITKKGLYDMFSKGILLQGDKVWFSIGSNGDRNEMISSKRFSYKDHLLREWRSIPVSRFPKVAEMLNISNLNIQIKIRTQFLSPCVNYKVHLIFRFRGPRKSQAKRMYVNLKYKMGNESLNAYFATWREDGWMMIELFQFLNHKKDTDFEVLLEGFSRCYCGSDSIYIEGIQFQAIDNARHEAIENHEEIRSLKWLPFHMSQSIRSFQNGLKNFVQVKHKEIEKLKDVYQAFKSKSKTDKLWNLPNPMKEKKDQTIWFSLCQIKKKKDEMLFANEDMLSTESGFTGAIECSRQQILHIKCKIKRQMLLENTQYTCYLVFKLSEKCHGLHGPVIVRDLFNWRSKETGVLYFRHPNPWNVRDTDWVPRQRKDGWMEVIVWKFNSNYEPKNDHLFVNLKLITYEGTMSGLIVRGIEFRPI</sequence>
<evidence type="ECO:0000256" key="5">
    <source>
        <dbReference type="ARBA" id="ARBA00022553"/>
    </source>
</evidence>
<evidence type="ECO:0000256" key="14">
    <source>
        <dbReference type="ARBA" id="ARBA00022989"/>
    </source>
</evidence>
<keyword evidence="11" id="KW-0547">Nucleotide-binding</keyword>
<evidence type="ECO:0000256" key="13">
    <source>
        <dbReference type="ARBA" id="ARBA00022840"/>
    </source>
</evidence>
<dbReference type="Gene3D" id="1.10.510.10">
    <property type="entry name" value="Transferase(Phosphotransferase) domain 1"/>
    <property type="match status" value="3"/>
</dbReference>
<keyword evidence="5" id="KW-0597">Phosphoprotein</keyword>
<comment type="catalytic activity">
    <reaction evidence="18">
        <text>L-threonyl-[protein] + ATP = O-phospho-L-threonyl-[protein] + ADP + H(+)</text>
        <dbReference type="Rhea" id="RHEA:46608"/>
        <dbReference type="Rhea" id="RHEA-COMP:11060"/>
        <dbReference type="Rhea" id="RHEA-COMP:11605"/>
        <dbReference type="ChEBI" id="CHEBI:15378"/>
        <dbReference type="ChEBI" id="CHEBI:30013"/>
        <dbReference type="ChEBI" id="CHEBI:30616"/>
        <dbReference type="ChEBI" id="CHEBI:61977"/>
        <dbReference type="ChEBI" id="CHEBI:456216"/>
        <dbReference type="EC" id="2.7.11.1"/>
    </reaction>
</comment>
<dbReference type="GO" id="GO:0004714">
    <property type="term" value="F:transmembrane receptor protein tyrosine kinase activity"/>
    <property type="evidence" value="ECO:0007669"/>
    <property type="project" value="InterPro"/>
</dbReference>
<evidence type="ECO:0000313" key="22">
    <source>
        <dbReference type="EMBL" id="OTG35870.1"/>
    </source>
</evidence>
<evidence type="ECO:0000313" key="23">
    <source>
        <dbReference type="Proteomes" id="UP000215914"/>
    </source>
</evidence>
<keyword evidence="17" id="KW-0325">Glycoprotein</keyword>
<keyword evidence="13" id="KW-0067">ATP-binding</keyword>
<dbReference type="EMBL" id="MNCJ02000326">
    <property type="protein sequence ID" value="KAF5784139.1"/>
    <property type="molecule type" value="Genomic_DNA"/>
</dbReference>
<dbReference type="InterPro" id="IPR011009">
    <property type="entry name" value="Kinase-like_dom_sf"/>
</dbReference>
<evidence type="ECO:0000256" key="8">
    <source>
        <dbReference type="ARBA" id="ARBA00022692"/>
    </source>
</evidence>
<dbReference type="EMBL" id="CM007890">
    <property type="protein sequence ID" value="OTG35870.1"/>
    <property type="molecule type" value="Genomic_DNA"/>
</dbReference>
<evidence type="ECO:0000256" key="4">
    <source>
        <dbReference type="ARBA" id="ARBA00022527"/>
    </source>
</evidence>
<keyword evidence="16" id="KW-0675">Receptor</keyword>
<dbReference type="Proteomes" id="UP000215914">
    <property type="component" value="Chromosome 1"/>
</dbReference>
<feature type="domain" description="Protein kinase" evidence="20">
    <location>
        <begin position="676"/>
        <end position="954"/>
    </location>
</feature>
<dbReference type="PANTHER" id="PTHR27003:SF471">
    <property type="entry name" value="VASCULAR ENDOTHELIAL GROWTH FACTOR RECEPTOR 2 (VEGFR2)-RELATED"/>
    <property type="match status" value="1"/>
</dbReference>
<feature type="domain" description="Protein kinase" evidence="20">
    <location>
        <begin position="345"/>
        <end position="653"/>
    </location>
</feature>
<dbReference type="InterPro" id="IPR045272">
    <property type="entry name" value="ANXUR1/2-like"/>
</dbReference>
<dbReference type="InterPro" id="IPR000719">
    <property type="entry name" value="Prot_kinase_dom"/>
</dbReference>
<evidence type="ECO:0000256" key="7">
    <source>
        <dbReference type="ARBA" id="ARBA00022679"/>
    </source>
</evidence>
<keyword evidence="8" id="KW-0812">Transmembrane</keyword>
<dbReference type="EC" id="2.7.11.1" evidence="2"/>
<dbReference type="Gene3D" id="3.30.200.20">
    <property type="entry name" value="Phosphorylase Kinase, domain 1"/>
    <property type="match status" value="3"/>
</dbReference>
<evidence type="ECO:0000256" key="9">
    <source>
        <dbReference type="ARBA" id="ARBA00022729"/>
    </source>
</evidence>
<keyword evidence="14" id="KW-1133">Transmembrane helix</keyword>
<dbReference type="PROSITE" id="PS00108">
    <property type="entry name" value="PROTEIN_KINASE_ST"/>
    <property type="match status" value="1"/>
</dbReference>
<evidence type="ECO:0000256" key="19">
    <source>
        <dbReference type="ARBA" id="ARBA00048679"/>
    </source>
</evidence>
<evidence type="ECO:0000256" key="3">
    <source>
        <dbReference type="ARBA" id="ARBA00022475"/>
    </source>
</evidence>
<dbReference type="PANTHER" id="PTHR27003">
    <property type="entry name" value="OS07G0166700 PROTEIN"/>
    <property type="match status" value="1"/>
</dbReference>
<comment type="subcellular location">
    <subcellularLocation>
        <location evidence="1">Cell membrane</location>
        <topology evidence="1">Single-pass membrane protein</topology>
    </subcellularLocation>
</comment>
<reference evidence="22" key="2">
    <citation type="submission" date="2017-02" db="EMBL/GenBank/DDBJ databases">
        <title>Sunflower complete genome.</title>
        <authorList>
            <person name="Langlade N."/>
            <person name="Munos S."/>
        </authorList>
    </citation>
    <scope>NUCLEOTIDE SEQUENCE [LARGE SCALE GENOMIC DNA]</scope>
    <source>
        <tissue evidence="22">Leaves</tissue>
    </source>
</reference>
<keyword evidence="23" id="KW-1185">Reference proteome</keyword>
<accession>A0A251VJX4</accession>
<reference evidence="21" key="3">
    <citation type="submission" date="2020-06" db="EMBL/GenBank/DDBJ databases">
        <title>Helianthus annuus Genome sequencing and assembly Release 2.</title>
        <authorList>
            <person name="Gouzy J."/>
            <person name="Langlade N."/>
            <person name="Munos S."/>
        </authorList>
    </citation>
    <scope>NUCLEOTIDE SEQUENCE</scope>
    <source>
        <tissue evidence="21">Leaves</tissue>
    </source>
</reference>
<evidence type="ECO:0000256" key="1">
    <source>
        <dbReference type="ARBA" id="ARBA00004162"/>
    </source>
</evidence>
<dbReference type="FunFam" id="1.10.510.10:FF:000358">
    <property type="entry name" value="Putative leucine-rich repeat receptor-like serine/threonine-protein kinase"/>
    <property type="match status" value="1"/>
</dbReference>
<dbReference type="GO" id="GO:0005524">
    <property type="term" value="F:ATP binding"/>
    <property type="evidence" value="ECO:0007669"/>
    <property type="project" value="UniProtKB-KW"/>
</dbReference>
<dbReference type="Gramene" id="mRNA:HanXRQr2_Chr11g0516051">
    <property type="protein sequence ID" value="mRNA:HanXRQr2_Chr11g0516051"/>
    <property type="gene ID" value="HanXRQr2_Chr11g0516051"/>
</dbReference>
<name>A0A251VJX4_HELAN</name>
<evidence type="ECO:0000259" key="20">
    <source>
        <dbReference type="PROSITE" id="PS50011"/>
    </source>
</evidence>
<evidence type="ECO:0000256" key="6">
    <source>
        <dbReference type="ARBA" id="ARBA00022614"/>
    </source>
</evidence>
<keyword evidence="9" id="KW-0732">Signal</keyword>
<evidence type="ECO:0000256" key="15">
    <source>
        <dbReference type="ARBA" id="ARBA00023136"/>
    </source>
</evidence>
<dbReference type="Pfam" id="PF14299">
    <property type="entry name" value="PP2"/>
    <property type="match status" value="2"/>
</dbReference>
<evidence type="ECO:0000256" key="2">
    <source>
        <dbReference type="ARBA" id="ARBA00012513"/>
    </source>
</evidence>
<keyword evidence="10" id="KW-0677">Repeat</keyword>
<keyword evidence="3" id="KW-1003">Cell membrane</keyword>
<dbReference type="GO" id="GO:0004674">
    <property type="term" value="F:protein serine/threonine kinase activity"/>
    <property type="evidence" value="ECO:0007669"/>
    <property type="project" value="UniProtKB-KW"/>
</dbReference>
<evidence type="ECO:0000256" key="11">
    <source>
        <dbReference type="ARBA" id="ARBA00022741"/>
    </source>
</evidence>